<reference evidence="3" key="1">
    <citation type="submission" date="2020-05" db="EMBL/GenBank/DDBJ databases">
        <authorList>
            <person name="Chiriac C."/>
            <person name="Salcher M."/>
            <person name="Ghai R."/>
            <person name="Kavagutti S V."/>
        </authorList>
    </citation>
    <scope>NUCLEOTIDE SEQUENCE</scope>
</reference>
<gene>
    <name evidence="3" type="ORF">UFOPK2761_00493</name>
</gene>
<sequence>MTIPATEAVTASGLAGFMPGSAAAATDESKEMFLQLMVAQLRYQDPMNPADSSEFLSQNAQFTALEKMQDVADQTAMVLGATMAFGASSLVGRDVAYTLDDGTQGTGAVQGVTFGATGPVLDVDGVDVPLASVLTVTGGGATAGPASSATPSTGSTSSTDS</sequence>
<accession>A0A6J6S8V7</accession>
<feature type="region of interest" description="Disordered" evidence="2">
    <location>
        <begin position="139"/>
        <end position="161"/>
    </location>
</feature>
<evidence type="ECO:0000256" key="2">
    <source>
        <dbReference type="SAM" id="MobiDB-lite"/>
    </source>
</evidence>
<evidence type="ECO:0000313" key="3">
    <source>
        <dbReference type="EMBL" id="CAB4730889.1"/>
    </source>
</evidence>
<dbReference type="Pfam" id="PF03963">
    <property type="entry name" value="FlgD"/>
    <property type="match status" value="1"/>
</dbReference>
<keyword evidence="1" id="KW-1005">Bacterial flagellum biogenesis</keyword>
<dbReference type="AlphaFoldDB" id="A0A6J6S8V7"/>
<proteinExistence type="predicted"/>
<feature type="compositionally biased region" description="Low complexity" evidence="2">
    <location>
        <begin position="143"/>
        <end position="161"/>
    </location>
</feature>
<dbReference type="EMBL" id="CAEZYQ010000003">
    <property type="protein sequence ID" value="CAB4730889.1"/>
    <property type="molecule type" value="Genomic_DNA"/>
</dbReference>
<evidence type="ECO:0000256" key="1">
    <source>
        <dbReference type="ARBA" id="ARBA00022795"/>
    </source>
</evidence>
<dbReference type="GO" id="GO:0044781">
    <property type="term" value="P:bacterial-type flagellum organization"/>
    <property type="evidence" value="ECO:0007669"/>
    <property type="project" value="UniProtKB-KW"/>
</dbReference>
<organism evidence="3">
    <name type="scientific">freshwater metagenome</name>
    <dbReference type="NCBI Taxonomy" id="449393"/>
    <lineage>
        <taxon>unclassified sequences</taxon>
        <taxon>metagenomes</taxon>
        <taxon>ecological metagenomes</taxon>
    </lineage>
</organism>
<protein>
    <submittedName>
        <fullName evidence="3">Unannotated protein</fullName>
    </submittedName>
</protein>
<dbReference type="InterPro" id="IPR005648">
    <property type="entry name" value="FlgD"/>
</dbReference>
<name>A0A6J6S8V7_9ZZZZ</name>